<feature type="region of interest" description="Disordered" evidence="1">
    <location>
        <begin position="56"/>
        <end position="77"/>
    </location>
</feature>
<evidence type="ECO:0000313" key="2">
    <source>
        <dbReference type="EMBL" id="OAD02889.1"/>
    </source>
</evidence>
<protein>
    <submittedName>
        <fullName evidence="2">Uncharacterized protein</fullName>
    </submittedName>
</protein>
<keyword evidence="3" id="KW-1185">Reference proteome</keyword>
<name>A0A162R5T0_MUCCL</name>
<dbReference type="Proteomes" id="UP000077051">
    <property type="component" value="Unassembled WGS sequence"/>
</dbReference>
<dbReference type="OrthoDB" id="2214756at2759"/>
<dbReference type="AlphaFoldDB" id="A0A162R5T0"/>
<organism evidence="2 3">
    <name type="scientific">Mucor lusitanicus CBS 277.49</name>
    <dbReference type="NCBI Taxonomy" id="747725"/>
    <lineage>
        <taxon>Eukaryota</taxon>
        <taxon>Fungi</taxon>
        <taxon>Fungi incertae sedis</taxon>
        <taxon>Mucoromycota</taxon>
        <taxon>Mucoromycotina</taxon>
        <taxon>Mucoromycetes</taxon>
        <taxon>Mucorales</taxon>
        <taxon>Mucorineae</taxon>
        <taxon>Mucoraceae</taxon>
        <taxon>Mucor</taxon>
    </lineage>
</organism>
<proteinExistence type="predicted"/>
<feature type="compositionally biased region" description="Basic residues" evidence="1">
    <location>
        <begin position="67"/>
        <end position="77"/>
    </location>
</feature>
<reference evidence="2 3" key="1">
    <citation type="submission" date="2015-06" db="EMBL/GenBank/DDBJ databases">
        <title>Expansion of signal transduction pathways in fungi by whole-genome duplication.</title>
        <authorList>
            <consortium name="DOE Joint Genome Institute"/>
            <person name="Corrochano L.M."/>
            <person name="Kuo A."/>
            <person name="Marcet-Houben M."/>
            <person name="Polaino S."/>
            <person name="Salamov A."/>
            <person name="Villalobos J.M."/>
            <person name="Alvarez M.I."/>
            <person name="Avalos J."/>
            <person name="Benito E.P."/>
            <person name="Benoit I."/>
            <person name="Burger G."/>
            <person name="Camino L.P."/>
            <person name="Canovas D."/>
            <person name="Cerda-Olmedo E."/>
            <person name="Cheng J.-F."/>
            <person name="Dominguez A."/>
            <person name="Elias M."/>
            <person name="Eslava A.P."/>
            <person name="Glaser F."/>
            <person name="Grimwood J."/>
            <person name="Gutierrez G."/>
            <person name="Heitman J."/>
            <person name="Henrissat B."/>
            <person name="Iturriaga E.A."/>
            <person name="Lang B.F."/>
            <person name="Lavin J.L."/>
            <person name="Lee S."/>
            <person name="Li W."/>
            <person name="Lindquist E."/>
            <person name="Lopez-Garcia S."/>
            <person name="Luque E.M."/>
            <person name="Marcos A.T."/>
            <person name="Martin J."/>
            <person name="Mccluskey K."/>
            <person name="Medina H.R."/>
            <person name="Miralles-Duran A."/>
            <person name="Miyazaki A."/>
            <person name="Munoz-Torres E."/>
            <person name="Oguiza J.A."/>
            <person name="Ohm R."/>
            <person name="Olmedo M."/>
            <person name="Orejas M."/>
            <person name="Ortiz-Castellanos L."/>
            <person name="Pisabarro A.G."/>
            <person name="Rodriguez-Romero J."/>
            <person name="Ruiz-Herrera J."/>
            <person name="Ruiz-Vazquez R."/>
            <person name="Sanz C."/>
            <person name="Schackwitz W."/>
            <person name="Schmutz J."/>
            <person name="Shahriari M."/>
            <person name="Shelest E."/>
            <person name="Silva-Franco F."/>
            <person name="Soanes D."/>
            <person name="Syed K."/>
            <person name="Tagua V.G."/>
            <person name="Talbot N.J."/>
            <person name="Thon M."/>
            <person name="De Vries R.P."/>
            <person name="Wiebenga A."/>
            <person name="Yadav J.S."/>
            <person name="Braun E.L."/>
            <person name="Baker S."/>
            <person name="Garre V."/>
            <person name="Horwitz B."/>
            <person name="Torres-Martinez S."/>
            <person name="Idnurm A."/>
            <person name="Herrera-Estrella A."/>
            <person name="Gabaldon T."/>
            <person name="Grigoriev I.V."/>
        </authorList>
    </citation>
    <scope>NUCLEOTIDE SEQUENCE [LARGE SCALE GENOMIC DNA]</scope>
    <source>
        <strain evidence="2 3">CBS 277.49</strain>
    </source>
</reference>
<dbReference type="EMBL" id="AMYB01000004">
    <property type="protein sequence ID" value="OAD02889.1"/>
    <property type="molecule type" value="Genomic_DNA"/>
</dbReference>
<evidence type="ECO:0000313" key="3">
    <source>
        <dbReference type="Proteomes" id="UP000077051"/>
    </source>
</evidence>
<sequence>MAATTQQEAQSHSHDVLYMIPSTKYQYEKDGEKTLQQDHMEDDMPANITQVNRNGMFSSRSPALTHIPRKHIHQSSP</sequence>
<gene>
    <name evidence="2" type="ORF">MUCCIDRAFT_109736</name>
</gene>
<accession>A0A162R5T0</accession>
<dbReference type="VEuPathDB" id="FungiDB:MUCCIDRAFT_109736"/>
<evidence type="ECO:0000256" key="1">
    <source>
        <dbReference type="SAM" id="MobiDB-lite"/>
    </source>
</evidence>
<comment type="caution">
    <text evidence="2">The sequence shown here is derived from an EMBL/GenBank/DDBJ whole genome shotgun (WGS) entry which is preliminary data.</text>
</comment>